<gene>
    <name evidence="1" type="ORF">EOD43_04110</name>
</gene>
<dbReference type="Proteomes" id="UP000282971">
    <property type="component" value="Unassembled WGS sequence"/>
</dbReference>
<protein>
    <recommendedName>
        <fullName evidence="3">Glycosyl transferase</fullName>
    </recommendedName>
</protein>
<dbReference type="AlphaFoldDB" id="A0A437M5S6"/>
<evidence type="ECO:0000313" key="2">
    <source>
        <dbReference type="Proteomes" id="UP000282971"/>
    </source>
</evidence>
<organism evidence="1 2">
    <name type="scientific">Sphingomonas crocodyli</name>
    <dbReference type="NCBI Taxonomy" id="1979270"/>
    <lineage>
        <taxon>Bacteria</taxon>
        <taxon>Pseudomonadati</taxon>
        <taxon>Pseudomonadota</taxon>
        <taxon>Alphaproteobacteria</taxon>
        <taxon>Sphingomonadales</taxon>
        <taxon>Sphingomonadaceae</taxon>
        <taxon>Sphingomonas</taxon>
    </lineage>
</organism>
<reference evidence="1 2" key="1">
    <citation type="submission" date="2019-01" db="EMBL/GenBank/DDBJ databases">
        <authorList>
            <person name="Chen W.-M."/>
        </authorList>
    </citation>
    <scope>NUCLEOTIDE SEQUENCE [LARGE SCALE GENOMIC DNA]</scope>
    <source>
        <strain evidence="1 2">CCP-7</strain>
    </source>
</reference>
<dbReference type="InterPro" id="IPR043148">
    <property type="entry name" value="TagF_C"/>
</dbReference>
<evidence type="ECO:0000313" key="1">
    <source>
        <dbReference type="EMBL" id="RVT93090.1"/>
    </source>
</evidence>
<proteinExistence type="predicted"/>
<dbReference type="EMBL" id="SACN01000001">
    <property type="protein sequence ID" value="RVT93090.1"/>
    <property type="molecule type" value="Genomic_DNA"/>
</dbReference>
<dbReference type="RefSeq" id="WP_127741353.1">
    <property type="nucleotide sequence ID" value="NZ_SACN01000001.1"/>
</dbReference>
<comment type="caution">
    <text evidence="1">The sequence shown here is derived from an EMBL/GenBank/DDBJ whole genome shotgun (WGS) entry which is preliminary data.</text>
</comment>
<accession>A0A437M5S6</accession>
<keyword evidence="2" id="KW-1185">Reference proteome</keyword>
<dbReference type="Gene3D" id="3.40.50.12580">
    <property type="match status" value="1"/>
</dbReference>
<dbReference type="OrthoDB" id="8437129at2"/>
<name>A0A437M5S6_9SPHN</name>
<evidence type="ECO:0008006" key="3">
    <source>
        <dbReference type="Google" id="ProtNLM"/>
    </source>
</evidence>
<sequence>MKTRILFLFNHDAAHQAAHIAGIAGQLVLQAPHIQVVIATGVEAIRNAVAAMVPPEAHQAIEWRSLEIPNNVKRRLTSINKVAPVLRLARLRYNLDLFAGVDVVVSTERTCLRVRRQLRDAAPRFVYVPHGSGDRNVAYHPHLAEFDLMLLSGQKLVDEMVRHRIVPAAKCRIIGYPKFDTVPNAGWRRFFDNDRPVFLYNPHFDPFLSSWYKVGIEILEYFSQNPQYNLIFAPHVMLFRKKFHFSLEYKIGKIRPDIPNKYLAASNIIVDVDGQNLFDMSYTRSAHVYIGDVSSQVYEFLHRRGACFFLDAARQTKVGARLPYEFWENGDVCQTIRSLTSLLPEWRERAESYRPTQDRLFGYTMDHNPQLSSVERASMALASYAEMPCKVRRPEPTYDVRSQQFSMT</sequence>